<reference evidence="8" key="1">
    <citation type="journal article" date="2019" name="Int. J. Syst. Evol. Microbiol.">
        <title>The Global Catalogue of Microorganisms (GCM) 10K type strain sequencing project: providing services to taxonomists for standard genome sequencing and annotation.</title>
        <authorList>
            <consortium name="The Broad Institute Genomics Platform"/>
            <consortium name="The Broad Institute Genome Sequencing Center for Infectious Disease"/>
            <person name="Wu L."/>
            <person name="Ma J."/>
        </authorList>
    </citation>
    <scope>NUCLEOTIDE SEQUENCE [LARGE SCALE GENOMIC DNA]</scope>
    <source>
        <strain evidence="8">KCTC 52344</strain>
    </source>
</reference>
<name>A0ABW5J7B5_9BACT</name>
<evidence type="ECO:0000256" key="4">
    <source>
        <dbReference type="ARBA" id="ARBA00022679"/>
    </source>
</evidence>
<dbReference type="PANTHER" id="PTHR48090:SF10">
    <property type="entry name" value="GLUCOSYL-3-PHOSPHOGLYCERATE SYNTHASE"/>
    <property type="match status" value="1"/>
</dbReference>
<dbReference type="CDD" id="cd04179">
    <property type="entry name" value="DPM_DPG-synthase_like"/>
    <property type="match status" value="1"/>
</dbReference>
<organism evidence="7 8">
    <name type="scientific">Emticicia soli</name>
    <dbReference type="NCBI Taxonomy" id="2027878"/>
    <lineage>
        <taxon>Bacteria</taxon>
        <taxon>Pseudomonadati</taxon>
        <taxon>Bacteroidota</taxon>
        <taxon>Cytophagia</taxon>
        <taxon>Cytophagales</taxon>
        <taxon>Leadbetterellaceae</taxon>
        <taxon>Emticicia</taxon>
    </lineage>
</organism>
<keyword evidence="8" id="KW-1185">Reference proteome</keyword>
<dbReference type="InterPro" id="IPR050256">
    <property type="entry name" value="Glycosyltransferase_2"/>
</dbReference>
<dbReference type="SUPFAM" id="SSF53448">
    <property type="entry name" value="Nucleotide-diphospho-sugar transferases"/>
    <property type="match status" value="1"/>
</dbReference>
<keyword evidence="3" id="KW-0328">Glycosyltransferase</keyword>
<evidence type="ECO:0000256" key="3">
    <source>
        <dbReference type="ARBA" id="ARBA00022676"/>
    </source>
</evidence>
<evidence type="ECO:0000259" key="6">
    <source>
        <dbReference type="Pfam" id="PF00535"/>
    </source>
</evidence>
<keyword evidence="4" id="KW-0808">Transferase</keyword>
<dbReference type="Proteomes" id="UP001597510">
    <property type="component" value="Unassembled WGS sequence"/>
</dbReference>
<dbReference type="SUPFAM" id="SSF56784">
    <property type="entry name" value="HAD-like"/>
    <property type="match status" value="1"/>
</dbReference>
<comment type="cofactor">
    <cofactor evidence="1">
        <name>Mg(2+)</name>
        <dbReference type="ChEBI" id="CHEBI:18420"/>
    </cofactor>
</comment>
<protein>
    <submittedName>
        <fullName evidence="7">HAD-IB family phosphatase</fullName>
    </submittedName>
</protein>
<feature type="domain" description="Glycosyltransferase 2-like" evidence="6">
    <location>
        <begin position="3"/>
        <end position="115"/>
    </location>
</feature>
<gene>
    <name evidence="7" type="ORF">ACFSR2_07480</name>
</gene>
<keyword evidence="5" id="KW-0460">Magnesium</keyword>
<dbReference type="NCBIfam" id="TIGR01488">
    <property type="entry name" value="HAD-SF-IB"/>
    <property type="match status" value="1"/>
</dbReference>
<dbReference type="InterPro" id="IPR036412">
    <property type="entry name" value="HAD-like_sf"/>
</dbReference>
<proteinExistence type="inferred from homology"/>
<dbReference type="SFLD" id="SFLDS00003">
    <property type="entry name" value="Haloacid_Dehalogenase"/>
    <property type="match status" value="1"/>
</dbReference>
<dbReference type="InterPro" id="IPR023214">
    <property type="entry name" value="HAD_sf"/>
</dbReference>
<dbReference type="SFLD" id="SFLDG01129">
    <property type="entry name" value="C1.5:_HAD__Beta-PGM__Phosphata"/>
    <property type="match status" value="1"/>
</dbReference>
<comment type="similarity">
    <text evidence="2">Belongs to the glycosyltransferase 2 family.</text>
</comment>
<comment type="caution">
    <text evidence="7">The sequence shown here is derived from an EMBL/GenBank/DDBJ whole genome shotgun (WGS) entry which is preliminary data.</text>
</comment>
<evidence type="ECO:0000256" key="1">
    <source>
        <dbReference type="ARBA" id="ARBA00001946"/>
    </source>
</evidence>
<evidence type="ECO:0000256" key="2">
    <source>
        <dbReference type="ARBA" id="ARBA00006739"/>
    </source>
</evidence>
<evidence type="ECO:0000313" key="7">
    <source>
        <dbReference type="EMBL" id="MFD2520716.1"/>
    </source>
</evidence>
<dbReference type="InterPro" id="IPR029044">
    <property type="entry name" value="Nucleotide-diphossugar_trans"/>
</dbReference>
<dbReference type="Pfam" id="PF00535">
    <property type="entry name" value="Glycos_transf_2"/>
    <property type="match status" value="1"/>
</dbReference>
<dbReference type="RefSeq" id="WP_340235282.1">
    <property type="nucleotide sequence ID" value="NZ_JBBEWC010000003.1"/>
</dbReference>
<dbReference type="Gene3D" id="3.40.50.1000">
    <property type="entry name" value="HAD superfamily/HAD-like"/>
    <property type="match status" value="1"/>
</dbReference>
<dbReference type="Gene3D" id="3.90.550.10">
    <property type="entry name" value="Spore Coat Polysaccharide Biosynthesis Protein SpsA, Chain A"/>
    <property type="match status" value="1"/>
</dbReference>
<evidence type="ECO:0000313" key="8">
    <source>
        <dbReference type="Proteomes" id="UP001597510"/>
    </source>
</evidence>
<sequence>MISVVIPTLNEEETIASVVEFAKSQAHVSEVLVIDDKSRDKTVPIAKKHGATVLTSTKLGKGASMREGVLYAQNDILAFLDGDINPYPAETINLLTEPIIAGEADFVKSAFNRNAGRVTELVAKPLLSIFFPELASFNQPLSGMIAGKKELLQQIDFRDDYGVDIGILIDMHLMNARIKEVAIGYLENKSKPWQALGKMSKEVAQAIISKAASNNSSNFNFEELGTITEIRSQMEVSLESQFKKLKKMIVFDMDNTLLMGRFIDACAERFNFTKDLLEIRSLEHDPVIITKRIATLLKGRNYGELIQVLDSIEIVPQTKEVIDELKERGYITGIISDSYDFVTSHIKNKLGMDFSIGNELEFSKGVATGEVKIPSYLFNNPKSVNKLVICKTNAMASILERYGIQKQNCIAIGDSMNDLWMIKEAGLGIAFCSKDPLVNHHADIIISEPSFKKLLEVAL</sequence>
<dbReference type="EMBL" id="JBHULC010000008">
    <property type="protein sequence ID" value="MFD2520716.1"/>
    <property type="molecule type" value="Genomic_DNA"/>
</dbReference>
<accession>A0ABW5J7B5</accession>
<evidence type="ECO:0000256" key="5">
    <source>
        <dbReference type="ARBA" id="ARBA00022842"/>
    </source>
</evidence>
<dbReference type="PANTHER" id="PTHR48090">
    <property type="entry name" value="UNDECAPRENYL-PHOSPHATE 4-DEOXY-4-FORMAMIDO-L-ARABINOSE TRANSFERASE-RELATED"/>
    <property type="match status" value="1"/>
</dbReference>
<dbReference type="Pfam" id="PF00702">
    <property type="entry name" value="Hydrolase"/>
    <property type="match status" value="1"/>
</dbReference>
<dbReference type="InterPro" id="IPR001173">
    <property type="entry name" value="Glyco_trans_2-like"/>
</dbReference>